<keyword evidence="1" id="KW-0732">Signal</keyword>
<proteinExistence type="predicted"/>
<dbReference type="RefSeq" id="WP_066593188.1">
    <property type="nucleotide sequence ID" value="NZ_CAJTBZ010000004.1"/>
</dbReference>
<keyword evidence="3" id="KW-1185">Reference proteome</keyword>
<name>A0A227KQH4_9BURK</name>
<dbReference type="Pfam" id="PF07424">
    <property type="entry name" value="TrbM"/>
    <property type="match status" value="1"/>
</dbReference>
<sequence>MKITQSRRLKTALCFIAGTGLLSCFAFKVMAQENYSKIPGMPSIDFMTGDDRWGCEVLLCLANPNGPRAVSECRPPIDKLFKCLSKRHPCKFPSCPMAGEGNYAKQLNDGFDPCSLYGLEDAPKGHLMQGKLDALELTTNKRRKTQYVKRGSSSFNWGEEQYFPVETTGSGGHWGGTKACVKGYQGTVYEPYTCYQDSYPTTCYRPVKVYEQVLWQDYQSRRAIDVYIDGKVFRRVHW</sequence>
<comment type="caution">
    <text evidence="2">The sequence shown here is derived from an EMBL/GenBank/DDBJ whole genome shotgun (WGS) entry which is preliminary data.</text>
</comment>
<dbReference type="GeneID" id="78361635"/>
<dbReference type="InterPro" id="IPR009989">
    <property type="entry name" value="TrbM"/>
</dbReference>
<feature type="chain" id="PRO_5011293378" evidence="1">
    <location>
        <begin position="32"/>
        <end position="238"/>
    </location>
</feature>
<reference evidence="3" key="1">
    <citation type="submission" date="2017-05" db="EMBL/GenBank/DDBJ databases">
        <title>Improved OligoMM genomes.</title>
        <authorList>
            <person name="Garzetti D."/>
        </authorList>
    </citation>
    <scope>NUCLEOTIDE SEQUENCE [LARGE SCALE GENOMIC DNA]</scope>
    <source>
        <strain evidence="3">YL45</strain>
    </source>
</reference>
<dbReference type="AlphaFoldDB" id="A0A227KQH4"/>
<protein>
    <submittedName>
        <fullName evidence="2">Uncharacterized protein</fullName>
    </submittedName>
</protein>
<feature type="signal peptide" evidence="1">
    <location>
        <begin position="1"/>
        <end position="31"/>
    </location>
</feature>
<evidence type="ECO:0000313" key="3">
    <source>
        <dbReference type="Proteomes" id="UP000214610"/>
    </source>
</evidence>
<evidence type="ECO:0000313" key="2">
    <source>
        <dbReference type="EMBL" id="OXE49731.1"/>
    </source>
</evidence>
<evidence type="ECO:0000256" key="1">
    <source>
        <dbReference type="SAM" id="SignalP"/>
    </source>
</evidence>
<dbReference type="EMBL" id="NHMP01000003">
    <property type="protein sequence ID" value="OXE49731.1"/>
    <property type="molecule type" value="Genomic_DNA"/>
</dbReference>
<gene>
    <name evidence="2" type="ORF">ADH67_06285</name>
</gene>
<accession>A0A227KQH4</accession>
<dbReference type="PROSITE" id="PS51257">
    <property type="entry name" value="PROKAR_LIPOPROTEIN"/>
    <property type="match status" value="1"/>
</dbReference>
<dbReference type="Proteomes" id="UP000214610">
    <property type="component" value="Unassembled WGS sequence"/>
</dbReference>
<organism evidence="2 3">
    <name type="scientific">Turicimonas muris</name>
    <dbReference type="NCBI Taxonomy" id="1796652"/>
    <lineage>
        <taxon>Bacteria</taxon>
        <taxon>Pseudomonadati</taxon>
        <taxon>Pseudomonadota</taxon>
        <taxon>Betaproteobacteria</taxon>
        <taxon>Burkholderiales</taxon>
        <taxon>Sutterellaceae</taxon>
        <taxon>Turicimonas</taxon>
    </lineage>
</organism>